<evidence type="ECO:0000313" key="2">
    <source>
        <dbReference type="Proteomes" id="UP000187338"/>
    </source>
</evidence>
<dbReference type="STRING" id="661089.ciss_09570"/>
<dbReference type="PANTHER" id="PTHR43801">
    <property type="entry name" value="NUCLEOTIDE-BINDING PROTEIN-RELATED"/>
    <property type="match status" value="1"/>
</dbReference>
<proteinExistence type="predicted"/>
<dbReference type="AlphaFoldDB" id="A0A1L8D1L6"/>
<evidence type="ECO:0008006" key="3">
    <source>
        <dbReference type="Google" id="ProtNLM"/>
    </source>
</evidence>
<dbReference type="InterPro" id="IPR002829">
    <property type="entry name" value="DUF116"/>
</dbReference>
<organism evidence="1 2">
    <name type="scientific">Carboxydothermus islandicus</name>
    <dbReference type="NCBI Taxonomy" id="661089"/>
    <lineage>
        <taxon>Bacteria</taxon>
        <taxon>Bacillati</taxon>
        <taxon>Bacillota</taxon>
        <taxon>Clostridia</taxon>
        <taxon>Thermoanaerobacterales</taxon>
        <taxon>Thermoanaerobacteraceae</taxon>
        <taxon>Carboxydothermus</taxon>
    </lineage>
</organism>
<gene>
    <name evidence="1" type="ORF">ciss_09570</name>
</gene>
<comment type="caution">
    <text evidence="1">The sequence shown here is derived from an EMBL/GenBank/DDBJ whole genome shotgun (WGS) entry which is preliminary data.</text>
</comment>
<dbReference type="RefSeq" id="WP_075865193.1">
    <property type="nucleotide sequence ID" value="NZ_BDJL01000030.1"/>
</dbReference>
<dbReference type="OrthoDB" id="9787348at2"/>
<reference evidence="2" key="1">
    <citation type="submission" date="2016-12" db="EMBL/GenBank/DDBJ databases">
        <title>Draft Genome Sequences od Carboxydothermus pertinax and islandicus, Hydrogenogenic Carboxydotrophic Bacteria.</title>
        <authorList>
            <person name="Fukuyama Y."/>
            <person name="Ohmae K."/>
            <person name="Yoneda Y."/>
            <person name="Yoshida T."/>
            <person name="Sako Y."/>
        </authorList>
    </citation>
    <scope>NUCLEOTIDE SEQUENCE [LARGE SCALE GENOMIC DNA]</scope>
    <source>
        <strain evidence="2">SET</strain>
    </source>
</reference>
<dbReference type="Proteomes" id="UP000187338">
    <property type="component" value="Unassembled WGS sequence"/>
</dbReference>
<sequence>MIDFYKQKIFIKSLFKRDVRKDIQKYISIVNDKTLKYGPFSPEKVLLLLPHCLQKADCLYKITYDVQNCRECLQCPVGVLKGYARERGLKIAVAAGGTAARQFVKSMRPEVVFAVACEGDLFSGMNDIPVLSLGLINLRPKGPCFETLIEYDKFFYYLNRLIW</sequence>
<keyword evidence="2" id="KW-1185">Reference proteome</keyword>
<dbReference type="Pfam" id="PF01976">
    <property type="entry name" value="DUF116"/>
    <property type="match status" value="1"/>
</dbReference>
<accession>A0A1L8D1L6</accession>
<protein>
    <recommendedName>
        <fullName evidence="3">DUF116 domain-containing protein</fullName>
    </recommendedName>
</protein>
<dbReference type="PANTHER" id="PTHR43801:SF1">
    <property type="entry name" value="POLYPRENYL SYNTHETASE"/>
    <property type="match status" value="1"/>
</dbReference>
<dbReference type="EMBL" id="BDJL01000030">
    <property type="protein sequence ID" value="GAV25024.1"/>
    <property type="molecule type" value="Genomic_DNA"/>
</dbReference>
<name>A0A1L8D1L6_9THEO</name>
<evidence type="ECO:0000313" key="1">
    <source>
        <dbReference type="EMBL" id="GAV25024.1"/>
    </source>
</evidence>